<sequence length="81" mass="9393">MVPFWKRIKINKVQIESVAIDMSAAYILSVKTNAPKATMVFDHFHIIKKLNETISKIRIDYLPKKVVLLLQVSDIHNIIYV</sequence>
<protein>
    <submittedName>
        <fullName evidence="1">Transposase</fullName>
    </submittedName>
</protein>
<proteinExistence type="predicted"/>
<accession>A0AC61NJA4</accession>
<organism evidence="1 2">
    <name type="scientific">Halosquirtibacter laminarini</name>
    <dbReference type="NCBI Taxonomy" id="3374600"/>
    <lineage>
        <taxon>Bacteria</taxon>
        <taxon>Pseudomonadati</taxon>
        <taxon>Bacteroidota</taxon>
        <taxon>Bacteroidia</taxon>
        <taxon>Marinilabiliales</taxon>
        <taxon>Prolixibacteraceae</taxon>
        <taxon>Halosquirtibacter</taxon>
    </lineage>
</organism>
<name>A0AC61NJA4_9BACT</name>
<dbReference type="Proteomes" id="UP000826212">
    <property type="component" value="Chromosome"/>
</dbReference>
<dbReference type="EMBL" id="CP081303">
    <property type="protein sequence ID" value="QZE15828.1"/>
    <property type="molecule type" value="Genomic_DNA"/>
</dbReference>
<reference evidence="1" key="1">
    <citation type="submission" date="2021-08" db="EMBL/GenBank/DDBJ databases">
        <title>Novel anaerobic bacterium isolated from sea squirt in East Sea, Republic of Korea.</title>
        <authorList>
            <person name="Nguyen T.H."/>
            <person name="Li Z."/>
            <person name="Lee Y.-J."/>
            <person name="Ko J."/>
            <person name="Kim S.-G."/>
        </authorList>
    </citation>
    <scope>NUCLEOTIDE SEQUENCE</scope>
    <source>
        <strain evidence="1">KCTC 25031</strain>
    </source>
</reference>
<evidence type="ECO:0000313" key="2">
    <source>
        <dbReference type="Proteomes" id="UP000826212"/>
    </source>
</evidence>
<keyword evidence="2" id="KW-1185">Reference proteome</keyword>
<gene>
    <name evidence="1" type="ORF">K4L44_08355</name>
</gene>
<evidence type="ECO:0000313" key="1">
    <source>
        <dbReference type="EMBL" id="QZE15828.1"/>
    </source>
</evidence>